<gene>
    <name evidence="1" type="ORF">MPL3356_160027</name>
</gene>
<dbReference type="Gene3D" id="1.20.58.320">
    <property type="entry name" value="TPR-like"/>
    <property type="match status" value="1"/>
</dbReference>
<proteinExistence type="predicted"/>
<keyword evidence="2" id="KW-1185">Reference proteome</keyword>
<dbReference type="SUPFAM" id="SSF48452">
    <property type="entry name" value="TPR-like"/>
    <property type="match status" value="1"/>
</dbReference>
<name>A0A090DFP1_MESPL</name>
<evidence type="ECO:0008006" key="3">
    <source>
        <dbReference type="Google" id="ProtNLM"/>
    </source>
</evidence>
<accession>A0A090DFP1</accession>
<evidence type="ECO:0000313" key="2">
    <source>
        <dbReference type="Proteomes" id="UP000045285"/>
    </source>
</evidence>
<dbReference type="AlphaFoldDB" id="A0A090DFP1"/>
<dbReference type="Proteomes" id="UP000045285">
    <property type="component" value="Unassembled WGS sequence"/>
</dbReference>
<evidence type="ECO:0000313" key="1">
    <source>
        <dbReference type="EMBL" id="CDX14514.1"/>
    </source>
</evidence>
<dbReference type="InterPro" id="IPR010323">
    <property type="entry name" value="DUF924"/>
</dbReference>
<organism evidence="1 2">
    <name type="scientific">Mesorhizobium plurifarium</name>
    <dbReference type="NCBI Taxonomy" id="69974"/>
    <lineage>
        <taxon>Bacteria</taxon>
        <taxon>Pseudomonadati</taxon>
        <taxon>Pseudomonadota</taxon>
        <taxon>Alphaproteobacteria</taxon>
        <taxon>Hyphomicrobiales</taxon>
        <taxon>Phyllobacteriaceae</taxon>
        <taxon>Mesorhizobium</taxon>
    </lineage>
</organism>
<protein>
    <recommendedName>
        <fullName evidence="3">DUF924 family protein</fullName>
    </recommendedName>
</protein>
<sequence>MAELDPRALSVTKFWRDAGYDAWFEKNDSFDADFRNRFLELHYAAARRECDDWNAHAEGSLALMILLDQFPRNCFRGSGHMYATDPLARYFADRAIAAGQDLELDEQLRVFLYLPFEHSESLADQQRSVELTAARAPDYLKYAEEHLEIVQRFGRFPHRNLMLGRATTAEEQAFLDGGGFSG</sequence>
<dbReference type="Pfam" id="PF06041">
    <property type="entry name" value="DUF924"/>
    <property type="match status" value="1"/>
</dbReference>
<dbReference type="STRING" id="69974.MPLDJ20_120019"/>
<dbReference type="Gene3D" id="1.25.40.10">
    <property type="entry name" value="Tetratricopeptide repeat domain"/>
    <property type="match status" value="1"/>
</dbReference>
<dbReference type="EMBL" id="CCMZ01000008">
    <property type="protein sequence ID" value="CDX14514.1"/>
    <property type="molecule type" value="Genomic_DNA"/>
</dbReference>
<dbReference type="InterPro" id="IPR011990">
    <property type="entry name" value="TPR-like_helical_dom_sf"/>
</dbReference>
<reference evidence="2" key="1">
    <citation type="submission" date="2014-08" db="EMBL/GenBank/DDBJ databases">
        <authorList>
            <person name="Moulin L."/>
        </authorList>
    </citation>
    <scope>NUCLEOTIDE SEQUENCE [LARGE SCALE GENOMIC DNA]</scope>
</reference>